<dbReference type="PANTHER" id="PTHR32305">
    <property type="match status" value="1"/>
</dbReference>
<evidence type="ECO:0000313" key="5">
    <source>
        <dbReference type="EMBL" id="MBB4950133.1"/>
    </source>
</evidence>
<evidence type="ECO:0000259" key="3">
    <source>
        <dbReference type="Pfam" id="PF20148"/>
    </source>
</evidence>
<dbReference type="Pfam" id="PF25023">
    <property type="entry name" value="TEN_YD-shell"/>
    <property type="match status" value="2"/>
</dbReference>
<feature type="region of interest" description="Disordered" evidence="2">
    <location>
        <begin position="61"/>
        <end position="110"/>
    </location>
</feature>
<organism evidence="5 6">
    <name type="scientific">Kitasatospora gansuensis</name>
    <dbReference type="NCBI Taxonomy" id="258050"/>
    <lineage>
        <taxon>Bacteria</taxon>
        <taxon>Bacillati</taxon>
        <taxon>Actinomycetota</taxon>
        <taxon>Actinomycetes</taxon>
        <taxon>Kitasatosporales</taxon>
        <taxon>Streptomycetaceae</taxon>
        <taxon>Kitasatospora</taxon>
    </lineage>
</organism>
<dbReference type="InterPro" id="IPR006530">
    <property type="entry name" value="YD"/>
</dbReference>
<dbReference type="Gene3D" id="2.180.10.10">
    <property type="entry name" value="RHS repeat-associated core"/>
    <property type="match status" value="2"/>
</dbReference>
<dbReference type="NCBIfam" id="TIGR03696">
    <property type="entry name" value="Rhs_assc_core"/>
    <property type="match status" value="1"/>
</dbReference>
<dbReference type="EMBL" id="JACHJR010000001">
    <property type="protein sequence ID" value="MBB4950133.1"/>
    <property type="molecule type" value="Genomic_DNA"/>
</dbReference>
<feature type="domain" description="Teneurin-like YD-shell" evidence="4">
    <location>
        <begin position="1036"/>
        <end position="1116"/>
    </location>
</feature>
<reference evidence="5 6" key="1">
    <citation type="submission" date="2020-08" db="EMBL/GenBank/DDBJ databases">
        <title>Sequencing the genomes of 1000 actinobacteria strains.</title>
        <authorList>
            <person name="Klenk H.-P."/>
        </authorList>
    </citation>
    <scope>NUCLEOTIDE SEQUENCE [LARGE SCALE GENOMIC DNA]</scope>
    <source>
        <strain evidence="5 6">DSM 44786</strain>
    </source>
</reference>
<dbReference type="NCBIfam" id="TIGR01643">
    <property type="entry name" value="YD_repeat_2x"/>
    <property type="match status" value="10"/>
</dbReference>
<dbReference type="InterPro" id="IPR050708">
    <property type="entry name" value="T6SS_VgrG/RHS"/>
</dbReference>
<evidence type="ECO:0000259" key="4">
    <source>
        <dbReference type="Pfam" id="PF25023"/>
    </source>
</evidence>
<accession>A0A7W7SGP1</accession>
<dbReference type="InterPro" id="IPR045351">
    <property type="entry name" value="DUF6531"/>
</dbReference>
<dbReference type="Pfam" id="PF20148">
    <property type="entry name" value="DUF6531"/>
    <property type="match status" value="1"/>
</dbReference>
<feature type="compositionally biased region" description="Basic and acidic residues" evidence="2">
    <location>
        <begin position="88"/>
        <end position="104"/>
    </location>
</feature>
<keyword evidence="6" id="KW-1185">Reference proteome</keyword>
<comment type="caution">
    <text evidence="5">The sequence shown here is derived from an EMBL/GenBank/DDBJ whole genome shotgun (WGS) entry which is preliminary data.</text>
</comment>
<dbReference type="InterPro" id="IPR056823">
    <property type="entry name" value="TEN-like_YD-shell"/>
</dbReference>
<dbReference type="InterPro" id="IPR022385">
    <property type="entry name" value="Rhs_assc_core"/>
</dbReference>
<evidence type="ECO:0000256" key="2">
    <source>
        <dbReference type="SAM" id="MobiDB-lite"/>
    </source>
</evidence>
<dbReference type="RefSeq" id="WP_184921046.1">
    <property type="nucleotide sequence ID" value="NZ_JACHJR010000001.1"/>
</dbReference>
<feature type="domain" description="Teneurin-like YD-shell" evidence="4">
    <location>
        <begin position="797"/>
        <end position="967"/>
    </location>
</feature>
<name>A0A7W7SGP1_9ACTN</name>
<dbReference type="InterPro" id="IPR031325">
    <property type="entry name" value="RHS_repeat"/>
</dbReference>
<feature type="domain" description="DUF6531" evidence="3">
    <location>
        <begin position="110"/>
        <end position="177"/>
    </location>
</feature>
<proteinExistence type="predicted"/>
<evidence type="ECO:0000256" key="1">
    <source>
        <dbReference type="ARBA" id="ARBA00022737"/>
    </source>
</evidence>
<sequence>MSNQIVKALEHSAQKLGKTLAEDAGKALKNFYRKAGDNLKKVAHNTRETDAKHAADLKKMLGGDHKGVPHPRGPGGRGRPGNSHPKGRGREQVKSPRTEGRPLDTRCGGGEPVDMATGRMYIDQVDAQLPGSLPLLFTRSFDSGYTAGRWMGERWVCTFDERLEVDVEGVVHLRADRISQAYPHPEPGDPSFSGAGSRRELDVDPETGDYTLTERSTGLIREFTLQPDREVALLTRVRDRHGRHYDLAYDEHGAPLSITHSGGYRLLVTVDADRITALRLAGAGQDGHDALLMRYGYTDGHLTSVYNSSGKPMRFTNDTTGRLTSWTDRNNSQYLYTYDAHDRVIDEGGADGTLRFRFTYGDPDPTTGLKVHTETNALGHTTTYHVNEHAQITTQTDPLGNTTHFERDDYDRLLTQTDPLGRTTTYEYDGAGDLVTVTRPDGLQTTIGYLGELSLPTLITEPGGLTWQQTYNEDGLRTSITDPTGAVTIFGYDDNGHLAAATDPLGNTTLVRCDPAGLALEMTDPNGATTRYQRDAFGRCAAVTDPLGAVTGMTWTIEGRPAGRTAPDGTSESWTYDGEGNALTHTDQLGRVSSYEYTHFETLAGRTGPDGARLAFSHDADMRLTMVTNALGQQWTYTYDAAGRVVTETDFHGRTLTYELDAAGQLVSHIDPLGQRTNYRHDLMGRTVVKDAAGLVTTFAYDDADRLVRASNPDADVIRTFDPLGNLLTESVNGRTIAHSRDALGRRTLRTTPAGHTSARTYDAAGHPITLATPGGTLDFAFDAAGREHRRTIAGRLTLNNSWDSRHQLTGQALETHRQEVLQRRAFAYAADGSLTTVDDQLSGRRTFDLDSSGQVTAVHATTWSESYAYDLAGNITSADWPATGATKAALGARQYVGSQLSTAGRVRYEYDAAGRTTLRQVTRLSKKPDTWRYSWDAEDHLTEVSTPDGTRWRYRYDPFGRRIAKQRLAVDGSTVEEQTEFTWDGPALVEQTTRAPYLPGPHTLTWDYHELHPLTQTETITTAASDSGSQEQVDRRFFAIVTDLVGTPTELVDPATGTIAWRSTPTLWGHTTWPSDSSTYTPLRFPGQYFDPETRLHYNVNRYYDPETGRYTTPDPLGLTPDPNPDTYIHNPHTWTDPLGLSPHPGRPTGPDPHGHIVYRALSPHDNPANGLTARDPNNAGVRPLSHVAGKKRSPWISMTKNPDIAFDKYDQGHGVVAIDLRRMPYRYVDISDGPFPSSRRHSAYARKDSEVLAWQHIPADAIVGHWPGA</sequence>
<dbReference type="Pfam" id="PF05593">
    <property type="entry name" value="RHS_repeat"/>
    <property type="match status" value="6"/>
</dbReference>
<dbReference type="PANTHER" id="PTHR32305:SF15">
    <property type="entry name" value="PROTEIN RHSA-RELATED"/>
    <property type="match status" value="1"/>
</dbReference>
<keyword evidence="1" id="KW-0677">Repeat</keyword>
<protein>
    <submittedName>
        <fullName evidence="5">RHS repeat-associated protein</fullName>
    </submittedName>
</protein>
<evidence type="ECO:0000313" key="6">
    <source>
        <dbReference type="Proteomes" id="UP000573327"/>
    </source>
</evidence>
<gene>
    <name evidence="5" type="ORF">F4556_005668</name>
</gene>
<feature type="region of interest" description="Disordered" evidence="2">
    <location>
        <begin position="178"/>
        <end position="211"/>
    </location>
</feature>
<dbReference type="AlphaFoldDB" id="A0A7W7SGP1"/>
<dbReference type="Proteomes" id="UP000573327">
    <property type="component" value="Unassembled WGS sequence"/>
</dbReference>